<proteinExistence type="predicted"/>
<name>B9H812_POPTR</name>
<evidence type="ECO:0000313" key="1">
    <source>
        <dbReference type="EMBL" id="PNT37675.1"/>
    </source>
</evidence>
<sequence length="128" mass="14255">MRESFIIVGEFPTSEGYISRKTMIGAITPVEVKGSDLLPVRKEVNLTSPTMIAGVAFYFKRMRVSALVQTRVPTPPIKASVVVFLMPQLPVLLVEEVVVRTFIRVGTEEFKNVFADLALSCTLFNFQS</sequence>
<dbReference type="AlphaFoldDB" id="B9H812"/>
<reference evidence="1 2" key="1">
    <citation type="journal article" date="2006" name="Science">
        <title>The genome of black cottonwood, Populus trichocarpa (Torr. &amp; Gray).</title>
        <authorList>
            <person name="Tuskan G.A."/>
            <person name="Difazio S."/>
            <person name="Jansson S."/>
            <person name="Bohlmann J."/>
            <person name="Grigoriev I."/>
            <person name="Hellsten U."/>
            <person name="Putnam N."/>
            <person name="Ralph S."/>
            <person name="Rombauts S."/>
            <person name="Salamov A."/>
            <person name="Schein J."/>
            <person name="Sterck L."/>
            <person name="Aerts A."/>
            <person name="Bhalerao R.R."/>
            <person name="Bhalerao R.P."/>
            <person name="Blaudez D."/>
            <person name="Boerjan W."/>
            <person name="Brun A."/>
            <person name="Brunner A."/>
            <person name="Busov V."/>
            <person name="Campbell M."/>
            <person name="Carlson J."/>
            <person name="Chalot M."/>
            <person name="Chapman J."/>
            <person name="Chen G.L."/>
            <person name="Cooper D."/>
            <person name="Coutinho P.M."/>
            <person name="Couturier J."/>
            <person name="Covert S."/>
            <person name="Cronk Q."/>
            <person name="Cunningham R."/>
            <person name="Davis J."/>
            <person name="Degroeve S."/>
            <person name="Dejardin A."/>
            <person name="Depamphilis C."/>
            <person name="Detter J."/>
            <person name="Dirks B."/>
            <person name="Dubchak I."/>
            <person name="Duplessis S."/>
            <person name="Ehlting J."/>
            <person name="Ellis B."/>
            <person name="Gendler K."/>
            <person name="Goodstein D."/>
            <person name="Gribskov M."/>
            <person name="Grimwood J."/>
            <person name="Groover A."/>
            <person name="Gunter L."/>
            <person name="Hamberger B."/>
            <person name="Heinze B."/>
            <person name="Helariutta Y."/>
            <person name="Henrissat B."/>
            <person name="Holligan D."/>
            <person name="Holt R."/>
            <person name="Huang W."/>
            <person name="Islam-Faridi N."/>
            <person name="Jones S."/>
            <person name="Jones-Rhoades M."/>
            <person name="Jorgensen R."/>
            <person name="Joshi C."/>
            <person name="Kangasjarvi J."/>
            <person name="Karlsson J."/>
            <person name="Kelleher C."/>
            <person name="Kirkpatrick R."/>
            <person name="Kirst M."/>
            <person name="Kohler A."/>
            <person name="Kalluri U."/>
            <person name="Larimer F."/>
            <person name="Leebens-Mack J."/>
            <person name="Leple J.C."/>
            <person name="Locascio P."/>
            <person name="Lou Y."/>
            <person name="Lucas S."/>
            <person name="Martin F."/>
            <person name="Montanini B."/>
            <person name="Napoli C."/>
            <person name="Nelson D.R."/>
            <person name="Nelson C."/>
            <person name="Nieminen K."/>
            <person name="Nilsson O."/>
            <person name="Pereda V."/>
            <person name="Peter G."/>
            <person name="Philippe R."/>
            <person name="Pilate G."/>
            <person name="Poliakov A."/>
            <person name="Razumovskaya J."/>
            <person name="Richardson P."/>
            <person name="Rinaldi C."/>
            <person name="Ritland K."/>
            <person name="Rouze P."/>
            <person name="Ryaboy D."/>
            <person name="Schmutz J."/>
            <person name="Schrader J."/>
            <person name="Segerman B."/>
            <person name="Shin H."/>
            <person name="Siddiqui A."/>
            <person name="Sterky F."/>
            <person name="Terry A."/>
            <person name="Tsai C.J."/>
            <person name="Uberbacher E."/>
            <person name="Unneberg P."/>
            <person name="Vahala J."/>
            <person name="Wall K."/>
            <person name="Wessler S."/>
            <person name="Yang G."/>
            <person name="Yin T."/>
            <person name="Douglas C."/>
            <person name="Marra M."/>
            <person name="Sandberg G."/>
            <person name="Van de Peer Y."/>
            <person name="Rokhsar D."/>
        </authorList>
    </citation>
    <scope>NUCLEOTIDE SEQUENCE [LARGE SCALE GENOMIC DNA]</scope>
    <source>
        <strain evidence="2">cv. Nisqually</strain>
    </source>
</reference>
<gene>
    <name evidence="1" type="ORF">POPTR_005G201900</name>
</gene>
<protein>
    <submittedName>
        <fullName evidence="1">Uncharacterized protein</fullName>
    </submittedName>
</protein>
<keyword evidence="2" id="KW-1185">Reference proteome</keyword>
<dbReference type="InParanoid" id="B9H812"/>
<evidence type="ECO:0000313" key="2">
    <source>
        <dbReference type="Proteomes" id="UP000006729"/>
    </source>
</evidence>
<dbReference type="HOGENOM" id="CLU_1963375_0_0_1"/>
<dbReference type="EMBL" id="CM009294">
    <property type="protein sequence ID" value="PNT37675.1"/>
    <property type="molecule type" value="Genomic_DNA"/>
</dbReference>
<accession>B9H812</accession>
<organism evidence="1 2">
    <name type="scientific">Populus trichocarpa</name>
    <name type="common">Western balsam poplar</name>
    <name type="synonym">Populus balsamifera subsp. trichocarpa</name>
    <dbReference type="NCBI Taxonomy" id="3694"/>
    <lineage>
        <taxon>Eukaryota</taxon>
        <taxon>Viridiplantae</taxon>
        <taxon>Streptophyta</taxon>
        <taxon>Embryophyta</taxon>
        <taxon>Tracheophyta</taxon>
        <taxon>Spermatophyta</taxon>
        <taxon>Magnoliopsida</taxon>
        <taxon>eudicotyledons</taxon>
        <taxon>Gunneridae</taxon>
        <taxon>Pentapetalae</taxon>
        <taxon>rosids</taxon>
        <taxon>fabids</taxon>
        <taxon>Malpighiales</taxon>
        <taxon>Salicaceae</taxon>
        <taxon>Saliceae</taxon>
        <taxon>Populus</taxon>
    </lineage>
</organism>
<dbReference type="Proteomes" id="UP000006729">
    <property type="component" value="Chromosome 5"/>
</dbReference>